<accession>A0A4V3WFA5</accession>
<comment type="caution">
    <text evidence="6">The sequence shown here is derived from an EMBL/GenBank/DDBJ whole genome shotgun (WGS) entry which is preliminary data.</text>
</comment>
<keyword evidence="7" id="KW-1185">Reference proteome</keyword>
<dbReference type="CDD" id="cd16914">
    <property type="entry name" value="EcfT"/>
    <property type="match status" value="1"/>
</dbReference>
<evidence type="ECO:0000256" key="4">
    <source>
        <dbReference type="ARBA" id="ARBA00023136"/>
    </source>
</evidence>
<evidence type="ECO:0000256" key="2">
    <source>
        <dbReference type="ARBA" id="ARBA00022692"/>
    </source>
</evidence>
<gene>
    <name evidence="6" type="ORF">E6C55_12040</name>
</gene>
<dbReference type="InterPro" id="IPR003339">
    <property type="entry name" value="ABC/ECF_trnsptr_transmembrane"/>
</dbReference>
<dbReference type="GO" id="GO:0005886">
    <property type="term" value="C:plasma membrane"/>
    <property type="evidence" value="ECO:0007669"/>
    <property type="project" value="UniProtKB-ARBA"/>
</dbReference>
<keyword evidence="3 5" id="KW-1133">Transmembrane helix</keyword>
<feature type="transmembrane region" description="Helical" evidence="5">
    <location>
        <begin position="143"/>
        <end position="165"/>
    </location>
</feature>
<sequence length="314" mass="35267">MRSWTRRRGRTGGGEADVRRDAFASYHPVVGFAYFVAVIAFSMLWMHPVLQAISLFGAVVYSQLLRSAKALRFNLLYMLPLLLFAALLNPAFNHAGATILFYLRSGNPVTLESLLYGAAAAVMFVTVLIWFSCYNAVMTSDKFIYLFGRLLPGLSLIFSMVLRFVPRYRNQIGRISLAQRSIGRDATQGSLVRKAQNGMRIVSIMTTWALENAIETADSMKARGYGLPRRTSFSLYRFDRRDRLALGWLAFFAAIVLTGAALGHNAIRFFPSIRMEPATPLSFIVYASYCALCLMPVGIQLVEDFKWKFIASRT</sequence>
<feature type="transmembrane region" description="Helical" evidence="5">
    <location>
        <begin position="115"/>
        <end position="137"/>
    </location>
</feature>
<evidence type="ECO:0000256" key="1">
    <source>
        <dbReference type="ARBA" id="ARBA00004141"/>
    </source>
</evidence>
<evidence type="ECO:0000313" key="7">
    <source>
        <dbReference type="Proteomes" id="UP000310636"/>
    </source>
</evidence>
<dbReference type="EMBL" id="SSOB01000013">
    <property type="protein sequence ID" value="THF79510.1"/>
    <property type="molecule type" value="Genomic_DNA"/>
</dbReference>
<dbReference type="OrthoDB" id="2039442at2"/>
<reference evidence="6 7" key="1">
    <citation type="submission" date="2019-04" db="EMBL/GenBank/DDBJ databases">
        <title>Cohnella sp. nov. isolated from preserved vegetables.</title>
        <authorList>
            <person name="Lin S.-Y."/>
            <person name="Hung M.-H."/>
            <person name="Young C.-C."/>
        </authorList>
    </citation>
    <scope>NUCLEOTIDE SEQUENCE [LARGE SCALE GENOMIC DNA]</scope>
    <source>
        <strain evidence="6 7">CC-MHH1044</strain>
    </source>
</reference>
<keyword evidence="2 5" id="KW-0812">Transmembrane</keyword>
<proteinExistence type="predicted"/>
<comment type="subcellular location">
    <subcellularLocation>
        <location evidence="1">Membrane</location>
        <topology evidence="1">Multi-pass membrane protein</topology>
    </subcellularLocation>
</comment>
<keyword evidence="4 5" id="KW-0472">Membrane</keyword>
<evidence type="ECO:0000256" key="5">
    <source>
        <dbReference type="SAM" id="Phobius"/>
    </source>
</evidence>
<name>A0A4V3WFA5_9BACL</name>
<protein>
    <submittedName>
        <fullName evidence="6">Energy-coupling factor transporter transmembrane protein EcfT</fullName>
    </submittedName>
</protein>
<dbReference type="Proteomes" id="UP000310636">
    <property type="component" value="Unassembled WGS sequence"/>
</dbReference>
<feature type="transmembrane region" description="Helical" evidence="5">
    <location>
        <begin position="29"/>
        <end position="61"/>
    </location>
</feature>
<dbReference type="AlphaFoldDB" id="A0A4V3WFA5"/>
<feature type="transmembrane region" description="Helical" evidence="5">
    <location>
        <begin position="244"/>
        <end position="263"/>
    </location>
</feature>
<evidence type="ECO:0000313" key="6">
    <source>
        <dbReference type="EMBL" id="THF79510.1"/>
    </source>
</evidence>
<feature type="transmembrane region" description="Helical" evidence="5">
    <location>
        <begin position="81"/>
        <end position="103"/>
    </location>
</feature>
<organism evidence="6 7">
    <name type="scientific">Cohnella fermenti</name>
    <dbReference type="NCBI Taxonomy" id="2565925"/>
    <lineage>
        <taxon>Bacteria</taxon>
        <taxon>Bacillati</taxon>
        <taxon>Bacillota</taxon>
        <taxon>Bacilli</taxon>
        <taxon>Bacillales</taxon>
        <taxon>Paenibacillaceae</taxon>
        <taxon>Cohnella</taxon>
    </lineage>
</organism>
<evidence type="ECO:0000256" key="3">
    <source>
        <dbReference type="ARBA" id="ARBA00022989"/>
    </source>
</evidence>
<feature type="transmembrane region" description="Helical" evidence="5">
    <location>
        <begin position="283"/>
        <end position="302"/>
    </location>
</feature>